<evidence type="ECO:0000313" key="3">
    <source>
        <dbReference type="EMBL" id="KAF9685606.1"/>
    </source>
</evidence>
<reference evidence="3 4" key="1">
    <citation type="submission" date="2020-10" db="EMBL/GenBank/DDBJ databases">
        <title>Plant Genome Project.</title>
        <authorList>
            <person name="Zhang R.-G."/>
        </authorList>
    </citation>
    <scope>NUCLEOTIDE SEQUENCE [LARGE SCALE GENOMIC DNA]</scope>
    <source>
        <strain evidence="3">FAFU-HL-1</strain>
        <tissue evidence="3">Leaf</tissue>
    </source>
</reference>
<comment type="caution">
    <text evidence="3">The sequence shown here is derived from an EMBL/GenBank/DDBJ whole genome shotgun (WGS) entry which is preliminary data.</text>
</comment>
<dbReference type="AlphaFoldDB" id="A0A835KGD2"/>
<organism evidence="3 4">
    <name type="scientific">Salix dunnii</name>
    <dbReference type="NCBI Taxonomy" id="1413687"/>
    <lineage>
        <taxon>Eukaryota</taxon>
        <taxon>Viridiplantae</taxon>
        <taxon>Streptophyta</taxon>
        <taxon>Embryophyta</taxon>
        <taxon>Tracheophyta</taxon>
        <taxon>Spermatophyta</taxon>
        <taxon>Magnoliopsida</taxon>
        <taxon>eudicotyledons</taxon>
        <taxon>Gunneridae</taxon>
        <taxon>Pentapetalae</taxon>
        <taxon>rosids</taxon>
        <taxon>fabids</taxon>
        <taxon>Malpighiales</taxon>
        <taxon>Salicaceae</taxon>
        <taxon>Saliceae</taxon>
        <taxon>Salix</taxon>
    </lineage>
</organism>
<feature type="region of interest" description="Disordered" evidence="2">
    <location>
        <begin position="34"/>
        <end position="56"/>
    </location>
</feature>
<sequence length="223" mass="25414">MDSGNSIEKEWDLEDIEGISLDGVPDLYFFQAQVNDTGGTDNTVPTTADPRSRRSINDKAYRARCKEREKSQKEELEKLHAENASMRAENESLKEKVAMLSPKLEEAAREINQLSRESHSLKRTSDYQAIVLQAFTEKMSIKLSDICLQGGDCSGSHDKYKSLHDEAARSSENVIQDPRMQEKKRLLEERSRLENENRLLELKNQAYFMMIQNDKNPAGDAAD</sequence>
<name>A0A835KGD2_9ROSI</name>
<dbReference type="EMBL" id="JADGMS010000003">
    <property type="protein sequence ID" value="KAF9685606.1"/>
    <property type="molecule type" value="Genomic_DNA"/>
</dbReference>
<keyword evidence="1" id="KW-0175">Coiled coil</keyword>
<evidence type="ECO:0000313" key="4">
    <source>
        <dbReference type="Proteomes" id="UP000657918"/>
    </source>
</evidence>
<evidence type="ECO:0000256" key="1">
    <source>
        <dbReference type="SAM" id="Coils"/>
    </source>
</evidence>
<evidence type="ECO:0000256" key="2">
    <source>
        <dbReference type="SAM" id="MobiDB-lite"/>
    </source>
</evidence>
<protein>
    <recommendedName>
        <fullName evidence="5">BZIP domain-containing protein</fullName>
    </recommendedName>
</protein>
<dbReference type="Proteomes" id="UP000657918">
    <property type="component" value="Unassembled WGS sequence"/>
</dbReference>
<feature type="compositionally biased region" description="Polar residues" evidence="2">
    <location>
        <begin position="34"/>
        <end position="46"/>
    </location>
</feature>
<evidence type="ECO:0008006" key="5">
    <source>
        <dbReference type="Google" id="ProtNLM"/>
    </source>
</evidence>
<keyword evidence="4" id="KW-1185">Reference proteome</keyword>
<gene>
    <name evidence="3" type="ORF">SADUNF_Sadunf03G0072100</name>
</gene>
<feature type="coiled-coil region" evidence="1">
    <location>
        <begin position="62"/>
        <end position="124"/>
    </location>
</feature>
<dbReference type="OrthoDB" id="848268at2759"/>
<proteinExistence type="predicted"/>
<accession>A0A835KGD2</accession>